<dbReference type="Proteomes" id="UP000808906">
    <property type="component" value="Unassembled WGS sequence"/>
</dbReference>
<dbReference type="EMBL" id="WVBC01000030">
    <property type="protein sequence ID" value="NKT78259.1"/>
    <property type="molecule type" value="Genomic_DNA"/>
</dbReference>
<dbReference type="Proteomes" id="UP000603463">
    <property type="component" value="Unassembled WGS sequence"/>
</dbReference>
<name>A0A9Q4ZKA3_RHOHA</name>
<sequence>MPEDPIERINVDLEVFAIPQTPGMPPMTNTVMHVRRRQDGAAERAVMGLPAFQGEPGERGAAGMVHQGTRTLPELEGLAMTLDESNLNFTYRRSGTDDLWVWTGASFRVYENAFGTKGDRGPAPVMQGGTVTVDGVVLEGAPGVRVQGADGGPYTVGIDLPPLPKGDKGDPGPAGPIYTSVDVDQAAAPADRQILVHDAASGKLKWRDALLPMDEYVVQSDAFPNVTKQPADTRHLLTSFAIPAMPYRYRLDFVGGVDIKRFLGQQIDLEVRIEDAQGGPLYGLGRGSVPDGLGGWERVRLEAYTNFPIAPGSYSDAISPGTPITVYLSAVKRAGNAGQWQIRNDYAQLRIRLQRVP</sequence>
<proteinExistence type="predicted"/>
<dbReference type="EMBL" id="WUXR01000002">
    <property type="protein sequence ID" value="MBM4565391.1"/>
    <property type="molecule type" value="Genomic_DNA"/>
</dbReference>
<evidence type="ECO:0000313" key="2">
    <source>
        <dbReference type="EMBL" id="NKT78259.1"/>
    </source>
</evidence>
<dbReference type="RefSeq" id="WP_205914959.1">
    <property type="nucleotide sequence ID" value="NZ_JAJNNF010000020.1"/>
</dbReference>
<protein>
    <submittedName>
        <fullName evidence="2">Uncharacterized protein</fullName>
    </submittedName>
</protein>
<comment type="caution">
    <text evidence="2">The sequence shown here is derived from an EMBL/GenBank/DDBJ whole genome shotgun (WGS) entry which is preliminary data.</text>
</comment>
<reference evidence="1" key="1">
    <citation type="submission" date="2019-11" db="EMBL/GenBank/DDBJ databases">
        <title>Spread of Macrolides and rifampicin resistant Rhodococcus equi in clinical isolates in the USA.</title>
        <authorList>
            <person name="Alvarez-Narvaez S."/>
            <person name="Huber L."/>
            <person name="Cohen N.D."/>
            <person name="Slovis N."/>
            <person name="Greiter M."/>
            <person name="Giguere S."/>
            <person name="Hart K."/>
        </authorList>
    </citation>
    <scope>NUCLEOTIDE SEQUENCE</scope>
    <source>
        <strain evidence="1">Lh_17</strain>
    </source>
</reference>
<gene>
    <name evidence="1" type="ORF">GS441_08085</name>
    <name evidence="2" type="ORF">GS882_09125</name>
</gene>
<dbReference type="AlphaFoldDB" id="A0A9Q4ZKA3"/>
<accession>A0A9Q4ZKA3</accession>
<evidence type="ECO:0000313" key="1">
    <source>
        <dbReference type="EMBL" id="MBM4565391.1"/>
    </source>
</evidence>
<organism evidence="2 3">
    <name type="scientific">Rhodococcus hoagii</name>
    <name type="common">Corynebacterium equii</name>
    <dbReference type="NCBI Taxonomy" id="43767"/>
    <lineage>
        <taxon>Bacteria</taxon>
        <taxon>Bacillati</taxon>
        <taxon>Actinomycetota</taxon>
        <taxon>Actinomycetes</taxon>
        <taxon>Mycobacteriales</taxon>
        <taxon>Nocardiaceae</taxon>
        <taxon>Prescottella</taxon>
    </lineage>
</organism>
<evidence type="ECO:0000313" key="3">
    <source>
        <dbReference type="Proteomes" id="UP000603463"/>
    </source>
</evidence>
<reference evidence="2" key="2">
    <citation type="journal article" date="2020" name="Environ. Microbiol.">
        <title>The novel and transferable erm(51) gene confers Macrolides, Lincosamides, and Streptogramins B (MLSB) resistance to clonal Rhodococcus equi in the environment.</title>
        <authorList>
            <person name="Huber L."/>
            <person name="Giguere S."/>
            <person name="Slovis N.M."/>
            <person name="Alvarez-Narvaez S."/>
            <person name="Hart K.A."/>
            <person name="Greiter M."/>
            <person name="Morris E.R.A."/>
            <person name="Cohen N.D."/>
        </authorList>
    </citation>
    <scope>NUCLEOTIDE SEQUENCE</scope>
    <source>
        <strain evidence="2">Lh_116_1</strain>
    </source>
</reference>